<dbReference type="PROSITE" id="PS00455">
    <property type="entry name" value="AMP_BINDING"/>
    <property type="match status" value="1"/>
</dbReference>
<dbReference type="SUPFAM" id="SSF47336">
    <property type="entry name" value="ACP-like"/>
    <property type="match status" value="1"/>
</dbReference>
<dbReference type="RefSeq" id="WP_349805712.1">
    <property type="nucleotide sequence ID" value="NZ_JBEGDP010000041.1"/>
</dbReference>
<proteinExistence type="predicted"/>
<dbReference type="NCBIfam" id="TIGR01733">
    <property type="entry name" value="AA-adenyl-dom"/>
    <property type="match status" value="1"/>
</dbReference>
<protein>
    <submittedName>
        <fullName evidence="7">Pls/PosA family non-ribosomal peptide synthetase</fullName>
    </submittedName>
</protein>
<evidence type="ECO:0000259" key="6">
    <source>
        <dbReference type="PROSITE" id="PS50075"/>
    </source>
</evidence>
<dbReference type="InterPro" id="IPR042099">
    <property type="entry name" value="ANL_N_sf"/>
</dbReference>
<dbReference type="InterPro" id="IPR009081">
    <property type="entry name" value="PP-bd_ACP"/>
</dbReference>
<feature type="transmembrane region" description="Helical" evidence="5">
    <location>
        <begin position="828"/>
        <end position="855"/>
    </location>
</feature>
<organism evidence="7 8">
    <name type="scientific">Nocardioides kribbensis</name>
    <dbReference type="NCBI Taxonomy" id="305517"/>
    <lineage>
        <taxon>Bacteria</taxon>
        <taxon>Bacillati</taxon>
        <taxon>Actinomycetota</taxon>
        <taxon>Actinomycetes</taxon>
        <taxon>Propionibacteriales</taxon>
        <taxon>Nocardioidaceae</taxon>
        <taxon>Nocardioides</taxon>
    </lineage>
</organism>
<dbReference type="Gene3D" id="2.160.10.10">
    <property type="entry name" value="Hexapeptide repeat proteins"/>
    <property type="match status" value="2"/>
</dbReference>
<keyword evidence="1" id="KW-0596">Phosphopantetheine</keyword>
<dbReference type="SMART" id="SM00823">
    <property type="entry name" value="PKS_PP"/>
    <property type="match status" value="1"/>
</dbReference>
<keyword evidence="3" id="KW-0808">Transferase</keyword>
<dbReference type="Pfam" id="PF00550">
    <property type="entry name" value="PP-binding"/>
    <property type="match status" value="1"/>
</dbReference>
<evidence type="ECO:0000313" key="8">
    <source>
        <dbReference type="Proteomes" id="UP001482520"/>
    </source>
</evidence>
<dbReference type="SUPFAM" id="SSF56801">
    <property type="entry name" value="Acetyl-CoA synthetase-like"/>
    <property type="match status" value="1"/>
</dbReference>
<dbReference type="CDD" id="cd05930">
    <property type="entry name" value="A_NRPS"/>
    <property type="match status" value="1"/>
</dbReference>
<evidence type="ECO:0000256" key="1">
    <source>
        <dbReference type="ARBA" id="ARBA00022450"/>
    </source>
</evidence>
<evidence type="ECO:0000313" key="7">
    <source>
        <dbReference type="EMBL" id="MEQ7849467.1"/>
    </source>
</evidence>
<evidence type="ECO:0000256" key="4">
    <source>
        <dbReference type="ARBA" id="ARBA00022737"/>
    </source>
</evidence>
<dbReference type="PROSITE" id="PS00101">
    <property type="entry name" value="HEXAPEP_TRANSFERASES"/>
    <property type="match status" value="1"/>
</dbReference>
<evidence type="ECO:0000256" key="5">
    <source>
        <dbReference type="SAM" id="Phobius"/>
    </source>
</evidence>
<evidence type="ECO:0000256" key="2">
    <source>
        <dbReference type="ARBA" id="ARBA00022553"/>
    </source>
</evidence>
<feature type="domain" description="Carrier" evidence="6">
    <location>
        <begin position="500"/>
        <end position="574"/>
    </location>
</feature>
<feature type="transmembrane region" description="Helical" evidence="5">
    <location>
        <begin position="1076"/>
        <end position="1098"/>
    </location>
</feature>
<dbReference type="InterPro" id="IPR020845">
    <property type="entry name" value="AMP-binding_CS"/>
</dbReference>
<dbReference type="Gene3D" id="1.10.1200.10">
    <property type="entry name" value="ACP-like"/>
    <property type="match status" value="1"/>
</dbReference>
<reference evidence="7 8" key="1">
    <citation type="submission" date="2024-02" db="EMBL/GenBank/DDBJ databases">
        <title>Full genome sequence of Nocardioides kribbensis.</title>
        <authorList>
            <person name="Poletto B.L."/>
            <person name="Silva G."/>
            <person name="Galante D."/>
            <person name="Campos K.R."/>
            <person name="Santos M.B.N."/>
            <person name="Sacchi C.T."/>
        </authorList>
    </citation>
    <scope>NUCLEOTIDE SEQUENCE [LARGE SCALE GENOMIC DNA]</scope>
    <source>
        <strain evidence="7 8">O4R</strain>
    </source>
</reference>
<keyword evidence="5" id="KW-0472">Membrane</keyword>
<dbReference type="PROSITE" id="PS50075">
    <property type="entry name" value="CARRIER"/>
    <property type="match status" value="1"/>
</dbReference>
<keyword evidence="4" id="KW-0677">Repeat</keyword>
<feature type="transmembrane region" description="Helical" evidence="5">
    <location>
        <begin position="875"/>
        <end position="902"/>
    </location>
</feature>
<accession>A0ABV1P3Y9</accession>
<keyword evidence="5" id="KW-0812">Transmembrane</keyword>
<dbReference type="PANTHER" id="PTHR45527">
    <property type="entry name" value="NONRIBOSOMAL PEPTIDE SYNTHETASE"/>
    <property type="match status" value="1"/>
</dbReference>
<keyword evidence="5" id="KW-1133">Transmembrane helix</keyword>
<dbReference type="Gene3D" id="3.30.300.30">
    <property type="match status" value="1"/>
</dbReference>
<dbReference type="SUPFAM" id="SSF51161">
    <property type="entry name" value="Trimeric LpxA-like enzymes"/>
    <property type="match status" value="3"/>
</dbReference>
<dbReference type="InterPro" id="IPR012728">
    <property type="entry name" value="Pls/PosA_C"/>
</dbReference>
<dbReference type="Gene3D" id="3.40.50.12780">
    <property type="entry name" value="N-terminal domain of ligase-like"/>
    <property type="match status" value="1"/>
</dbReference>
<evidence type="ECO:0000256" key="3">
    <source>
        <dbReference type="ARBA" id="ARBA00022679"/>
    </source>
</evidence>
<dbReference type="InterPro" id="IPR011004">
    <property type="entry name" value="Trimer_LpxA-like_sf"/>
</dbReference>
<dbReference type="PANTHER" id="PTHR45527:SF1">
    <property type="entry name" value="FATTY ACID SYNTHASE"/>
    <property type="match status" value="1"/>
</dbReference>
<dbReference type="NCBIfam" id="TIGR02353">
    <property type="entry name" value="NRPS_term_dom"/>
    <property type="match status" value="1"/>
</dbReference>
<dbReference type="InterPro" id="IPR045851">
    <property type="entry name" value="AMP-bd_C_sf"/>
</dbReference>
<dbReference type="Pfam" id="PF00501">
    <property type="entry name" value="AMP-binding"/>
    <property type="match status" value="1"/>
</dbReference>
<dbReference type="Proteomes" id="UP001482520">
    <property type="component" value="Unassembled WGS sequence"/>
</dbReference>
<sequence length="1302" mass="135997">MSDTTSTAPTSALRRGAAAPAPRTLVDVFRTTVATFPDATALDSGAEQLTYLEFAEAADEVADELASLGVGRGDRVGVRLPSGTTDLYIAIMATLLVGAAYVPVDADDPDERARLVFGEADVAAVVGADLAIEPRRAAAPREREDPAHDDDAWVIFTSGSTGTPKGVAVSHRNAAAFVDAESRMFLQDDPIGPHDRVMAGLSVAFDASCEEMWLAWRYGGTLVPAPRALVKSGMDVGPWLAANRITLVSTVPTLVSLWPDEALERVRMVILGGEALPPELAARLAREGREVWNTYGPTEATVVACGALVGAERPVRIGLPLDGWDLAVVDADGHEVPVGETGELIIGGVGLARYLDPVKDAEKYAPMPTLGWERAYRSGDLVVHDPAGLLFGGRADDQVKLGGRRIELGEVDSALLALPGVVGAAAAVRRSRTGNQLLVGYVTVDERYDAAAAVAALRRDLPAALVPRLAVVDDIPTRTSGKVDRDALPWPLSAASPQESGLTGTAARIAELWNEVLGASVTRREEDFFDVGGGSLTAAQVVTLLRREHPDVAVGDVYDHPTLGGLADFVDSMDAGVDNAQDRLVPPIPLKTQAGQVAAVVALRALAAPRWAVWLLAASTLVHDLLDVGGLPTAPWWLLGPVALLVLTPPGRMVLAAGAARLWLRGITPGDYPRGGKVHLRVWAAERMVDQLGATALSGAPLITWYARLLGARVGRHADLHSVPPVTGFLRLGAGCSVEPEVDLTGYWVDGDVLHLGEVRVGRRARVGTRSMLCPGARVGDDAEVAPGSAVVGVVPDGEFWSGAPATRVSGAARGPWSERPASSAAWVVAYAAVAVALGLLPALAVGAGALVALLGADLSAVTGPLDLLGALLPWLVPGTLVGLLVLAALVLGVVRLAALGLSPGVYPVRSRAALGVWATVRVLDEARTWLFPLYSSTLTPAWLRLLGARVGADVEASTVLMVPALTTVNDLAFLADDTLIGGYELGGGWLRVERVKIGKRAFVGNSGMAAPGRKVPKRALVAVLSAAPNRKTARAGESWLGSPPAALRRTTGAADDARTYAPPTRLRVARALWEAARVVPLACTVLLHAVVGLLALAAADAVTGTGGGAAVLVVVVLALVPLLVAGGLVAAALATATKWLLVGRHRSGTHPLWSSFVWRNELADTFVEVVAAPWFARLATGTPLLTAWFRSMGSTVGRGVWCETYWLPEADLVELGDGATVNQGSVVQTHLFHDRLLATDRVRVRRGGTLGPNSVILPAASIGRHATVGPVSLVMRGESVPDKTIWIGNPIGPWAAGEASS</sequence>
<keyword evidence="8" id="KW-1185">Reference proteome</keyword>
<dbReference type="InterPro" id="IPR036736">
    <property type="entry name" value="ACP-like_sf"/>
</dbReference>
<dbReference type="EMBL" id="JBEGDP010000041">
    <property type="protein sequence ID" value="MEQ7849467.1"/>
    <property type="molecule type" value="Genomic_DNA"/>
</dbReference>
<keyword evidence="2" id="KW-0597">Phosphoprotein</keyword>
<dbReference type="InterPro" id="IPR010071">
    <property type="entry name" value="AA_adenyl_dom"/>
</dbReference>
<feature type="transmembrane region" description="Helical" evidence="5">
    <location>
        <begin position="1110"/>
        <end position="1137"/>
    </location>
</feature>
<feature type="transmembrane region" description="Helical" evidence="5">
    <location>
        <begin position="636"/>
        <end position="655"/>
    </location>
</feature>
<dbReference type="InterPro" id="IPR000873">
    <property type="entry name" value="AMP-dep_synth/lig_dom"/>
</dbReference>
<dbReference type="InterPro" id="IPR018357">
    <property type="entry name" value="Hexapep_transf_CS"/>
</dbReference>
<name>A0ABV1P3Y9_9ACTN</name>
<comment type="caution">
    <text evidence="7">The sequence shown here is derived from an EMBL/GenBank/DDBJ whole genome shotgun (WGS) entry which is preliminary data.</text>
</comment>
<gene>
    <name evidence="7" type="ORF">V6R90_19495</name>
</gene>
<dbReference type="InterPro" id="IPR020806">
    <property type="entry name" value="PKS_PP-bd"/>
</dbReference>